<organism evidence="1 2">
    <name type="scientific">Aspergillus novoparasiticus</name>
    <dbReference type="NCBI Taxonomy" id="986946"/>
    <lineage>
        <taxon>Eukaryota</taxon>
        <taxon>Fungi</taxon>
        <taxon>Dikarya</taxon>
        <taxon>Ascomycota</taxon>
        <taxon>Pezizomycotina</taxon>
        <taxon>Eurotiomycetes</taxon>
        <taxon>Eurotiomycetidae</taxon>
        <taxon>Eurotiales</taxon>
        <taxon>Aspergillaceae</taxon>
        <taxon>Aspergillus</taxon>
        <taxon>Aspergillus subgen. Circumdati</taxon>
    </lineage>
</organism>
<dbReference type="Proteomes" id="UP000326799">
    <property type="component" value="Unassembled WGS sequence"/>
</dbReference>
<name>A0A5N6EQI5_9EURO</name>
<accession>A0A5N6EQI5</accession>
<dbReference type="AlphaFoldDB" id="A0A5N6EQI5"/>
<protein>
    <submittedName>
        <fullName evidence="1">Uncharacterized protein</fullName>
    </submittedName>
</protein>
<reference evidence="1 2" key="1">
    <citation type="submission" date="2019-04" db="EMBL/GenBank/DDBJ databases">
        <title>Fungal friends and foes A comparative genomics study of 23 Aspergillus species from section Flavi.</title>
        <authorList>
            <consortium name="DOE Joint Genome Institute"/>
            <person name="Kjaerbolling I."/>
            <person name="Vesth T.C."/>
            <person name="Frisvad J.C."/>
            <person name="Nybo J.L."/>
            <person name="Theobald S."/>
            <person name="Kildgaard S."/>
            <person name="Petersen T.I."/>
            <person name="Kuo A."/>
            <person name="Sato A."/>
            <person name="Lyhne E.K."/>
            <person name="Kogle M.E."/>
            <person name="Wiebenga A."/>
            <person name="Kun R.S."/>
            <person name="Lubbers R.J."/>
            <person name="Makela M.R."/>
            <person name="Barry K."/>
            <person name="Chovatia M."/>
            <person name="Clum A."/>
            <person name="Daum C."/>
            <person name="Haridas S."/>
            <person name="He G."/>
            <person name="LaButti K."/>
            <person name="Lipzen A."/>
            <person name="Mondo S."/>
            <person name="Pangilinan J."/>
            <person name="Riley R."/>
            <person name="Salamov A."/>
            <person name="Simmons B.A."/>
            <person name="Magnuson J.K."/>
            <person name="Henrissat B."/>
            <person name="Mortensen U.H."/>
            <person name="Larsen T.O."/>
            <person name="De vries R.P."/>
            <person name="Grigoriev I.V."/>
            <person name="Machida M."/>
            <person name="Baker S.E."/>
            <person name="Andersen M.R."/>
        </authorList>
    </citation>
    <scope>NUCLEOTIDE SEQUENCE [LARGE SCALE GENOMIC DNA]</scope>
    <source>
        <strain evidence="1 2">CBS 126849</strain>
    </source>
</reference>
<proteinExistence type="predicted"/>
<evidence type="ECO:0000313" key="1">
    <source>
        <dbReference type="EMBL" id="KAB8219285.1"/>
    </source>
</evidence>
<sequence length="205" mass="23285">MGPYSRKLTILYHVGFIKPLSKAAKATNPKHIIDDFCNGTFTVTFKVMWVFGTMQQKKARTVNHVIEQICQSGAQGVLLKDIKRRVYSWYDQGREWNDIVRAAGSGDILLFLPSKPIRHSLAPTASATKYRDLDSSQAQVVMNMLQEVLPSANFLGNELLFETFLFHRPPDKLFRIEELSDNDIRNVSIYSKQAFGLLTESRGTN</sequence>
<dbReference type="EMBL" id="ML733440">
    <property type="protein sequence ID" value="KAB8219285.1"/>
    <property type="molecule type" value="Genomic_DNA"/>
</dbReference>
<evidence type="ECO:0000313" key="2">
    <source>
        <dbReference type="Proteomes" id="UP000326799"/>
    </source>
</evidence>
<gene>
    <name evidence="1" type="ORF">BDV33DRAFT_204603</name>
</gene>
<keyword evidence="2" id="KW-1185">Reference proteome</keyword>